<keyword evidence="2" id="KW-1185">Reference proteome</keyword>
<accession>A0A158CNT4</accession>
<dbReference type="EMBL" id="FCOF02000036">
    <property type="protein sequence ID" value="SAK84014.1"/>
    <property type="molecule type" value="Genomic_DNA"/>
</dbReference>
<name>A0A158CNT4_9BURK</name>
<dbReference type="SUPFAM" id="SSF53474">
    <property type="entry name" value="alpha/beta-Hydrolases"/>
    <property type="match status" value="1"/>
</dbReference>
<evidence type="ECO:0000313" key="2">
    <source>
        <dbReference type="Proteomes" id="UP000054870"/>
    </source>
</evidence>
<proteinExistence type="predicted"/>
<evidence type="ECO:0000313" key="1">
    <source>
        <dbReference type="EMBL" id="SAK84014.1"/>
    </source>
</evidence>
<protein>
    <submittedName>
        <fullName evidence="1">Alpha/beta hydrolase family protein</fullName>
    </submittedName>
</protein>
<organism evidence="1 2">
    <name type="scientific">Caballeronia catudaia</name>
    <dbReference type="NCBI Taxonomy" id="1777136"/>
    <lineage>
        <taxon>Bacteria</taxon>
        <taxon>Pseudomonadati</taxon>
        <taxon>Pseudomonadota</taxon>
        <taxon>Betaproteobacteria</taxon>
        <taxon>Burkholderiales</taxon>
        <taxon>Burkholderiaceae</taxon>
        <taxon>Caballeronia</taxon>
    </lineage>
</organism>
<keyword evidence="1" id="KW-0378">Hydrolase</keyword>
<dbReference type="AlphaFoldDB" id="A0A158CNT4"/>
<reference evidence="1" key="1">
    <citation type="submission" date="2016-01" db="EMBL/GenBank/DDBJ databases">
        <authorList>
            <person name="Peeters C."/>
        </authorList>
    </citation>
    <scope>NUCLEOTIDE SEQUENCE [LARGE SCALE GENOMIC DNA]</scope>
    <source>
        <strain evidence="1">LMG 29318</strain>
    </source>
</reference>
<gene>
    <name evidence="1" type="ORF">AWB75_05482</name>
</gene>
<sequence>MNADIDIRHVLPSIRVPTLILHNCHDRVVSPDATRYMADLIPGAKLVELNGIDHIPWGDNGDAILEEIEDFLTGVRHSSEYDRVLATVLFTDIASGGPLIGNVDIAASGISCFWQHREHPIAKTRFDTSAGSVAPRGNQRTCQENFIFSPPPVPIPSHANASDGSDSPSMKVQYAVGRIFSR</sequence>
<dbReference type="RefSeq" id="WP_061127193.1">
    <property type="nucleotide sequence ID" value="NZ_FCOF02000036.1"/>
</dbReference>
<dbReference type="Proteomes" id="UP000054870">
    <property type="component" value="Unassembled WGS sequence"/>
</dbReference>
<dbReference type="GO" id="GO:0016787">
    <property type="term" value="F:hydrolase activity"/>
    <property type="evidence" value="ECO:0007669"/>
    <property type="project" value="UniProtKB-KW"/>
</dbReference>
<dbReference type="Gene3D" id="3.40.50.1820">
    <property type="entry name" value="alpha/beta hydrolase"/>
    <property type="match status" value="1"/>
</dbReference>
<dbReference type="InterPro" id="IPR029058">
    <property type="entry name" value="AB_hydrolase_fold"/>
</dbReference>
<comment type="caution">
    <text evidence="1">The sequence shown here is derived from an EMBL/GenBank/DDBJ whole genome shotgun (WGS) entry which is preliminary data.</text>
</comment>